<protein>
    <recommendedName>
        <fullName evidence="2">HNH nuclease domain-containing protein</fullName>
    </recommendedName>
</protein>
<keyword evidence="4" id="KW-1185">Reference proteome</keyword>
<dbReference type="InterPro" id="IPR003615">
    <property type="entry name" value="HNH_nuc"/>
</dbReference>
<evidence type="ECO:0000256" key="1">
    <source>
        <dbReference type="SAM" id="MobiDB-lite"/>
    </source>
</evidence>
<dbReference type="AlphaFoldDB" id="A0A232LMD7"/>
<gene>
    <name evidence="3" type="ORF">Egran_06916</name>
</gene>
<dbReference type="Pfam" id="PF13391">
    <property type="entry name" value="HNH_2"/>
    <property type="match status" value="1"/>
</dbReference>
<evidence type="ECO:0000313" key="3">
    <source>
        <dbReference type="EMBL" id="OXV05316.1"/>
    </source>
</evidence>
<dbReference type="Proteomes" id="UP000243515">
    <property type="component" value="Unassembled WGS sequence"/>
</dbReference>
<reference evidence="3 4" key="1">
    <citation type="journal article" date="2015" name="Environ. Microbiol.">
        <title>Metagenome sequence of Elaphomyces granulatus from sporocarp tissue reveals Ascomycota ectomycorrhizal fingerprints of genome expansion and a Proteobacteria-rich microbiome.</title>
        <authorList>
            <person name="Quandt C.A."/>
            <person name="Kohler A."/>
            <person name="Hesse C.N."/>
            <person name="Sharpton T.J."/>
            <person name="Martin F."/>
            <person name="Spatafora J.W."/>
        </authorList>
    </citation>
    <scope>NUCLEOTIDE SEQUENCE [LARGE SCALE GENOMIC DNA]</scope>
    <source>
        <strain evidence="3 4">OSC145934</strain>
    </source>
</reference>
<comment type="caution">
    <text evidence="3">The sequence shown here is derived from an EMBL/GenBank/DDBJ whole genome shotgun (WGS) entry which is preliminary data.</text>
</comment>
<sequence length="280" mass="31474">MAETVNESLTSVFDDPERQSLMAKLKYRFKGSLRTISPTIWACLWISSIEKLRSIVTTASQEDGIEDLLLRFGGVVASRLVQNWTQRTRRTSNSGNHSGSASGLHTPTSVRSTDGRSADERSKAVRRDEGRCLVTKAGAYNQVAHIYPYCLGARFTGVSRDMFWSSLSLFWTKDQIKSWKDVILGEKGTGNCVNLVTLSATAHVYWGKALFALKPISLSEDKRTLEVGFYWLRQFSHASWVDPLFRAEHFFPRSCVGNDLRLFDCKTGREICSGDTIVLK</sequence>
<dbReference type="EMBL" id="NPHW01007198">
    <property type="protein sequence ID" value="OXV05316.1"/>
    <property type="molecule type" value="Genomic_DNA"/>
</dbReference>
<feature type="compositionally biased region" description="Low complexity" evidence="1">
    <location>
        <begin position="92"/>
        <end position="103"/>
    </location>
</feature>
<evidence type="ECO:0000313" key="4">
    <source>
        <dbReference type="Proteomes" id="UP000243515"/>
    </source>
</evidence>
<organism evidence="3 4">
    <name type="scientific">Elaphomyces granulatus</name>
    <dbReference type="NCBI Taxonomy" id="519963"/>
    <lineage>
        <taxon>Eukaryota</taxon>
        <taxon>Fungi</taxon>
        <taxon>Dikarya</taxon>
        <taxon>Ascomycota</taxon>
        <taxon>Pezizomycotina</taxon>
        <taxon>Eurotiomycetes</taxon>
        <taxon>Eurotiomycetidae</taxon>
        <taxon>Eurotiales</taxon>
        <taxon>Elaphomycetaceae</taxon>
        <taxon>Elaphomyces</taxon>
    </lineage>
</organism>
<feature type="region of interest" description="Disordered" evidence="1">
    <location>
        <begin position="87"/>
        <end position="123"/>
    </location>
</feature>
<feature type="non-terminal residue" evidence="3">
    <location>
        <position position="280"/>
    </location>
</feature>
<name>A0A232LMD7_9EURO</name>
<evidence type="ECO:0000259" key="2">
    <source>
        <dbReference type="Pfam" id="PF13391"/>
    </source>
</evidence>
<dbReference type="OrthoDB" id="5416097at2759"/>
<feature type="compositionally biased region" description="Basic and acidic residues" evidence="1">
    <location>
        <begin position="113"/>
        <end position="123"/>
    </location>
</feature>
<proteinExistence type="predicted"/>
<accession>A0A232LMD7</accession>
<feature type="domain" description="HNH nuclease" evidence="2">
    <location>
        <begin position="132"/>
        <end position="213"/>
    </location>
</feature>